<dbReference type="InParanoid" id="A0A2S8SSY1"/>
<sequence length="118" mass="12312">MEFLRIYALVALVLGWGLAGCQAEPSVTSSTATELAATEPTKAAPATSGASASTPQGEAAARAEFAARMKTLDEKGDWKSILRSGREWQVSHSNDPTAYFSQANAAYMLGDVDASIAA</sequence>
<dbReference type="RefSeq" id="WP_105483759.1">
    <property type="nucleotide sequence ID" value="NZ_NIGF01000008.1"/>
</dbReference>
<proteinExistence type="predicted"/>
<dbReference type="PROSITE" id="PS51257">
    <property type="entry name" value="PROKAR_LIPOPROTEIN"/>
    <property type="match status" value="1"/>
</dbReference>
<dbReference type="EMBL" id="NIGF01000008">
    <property type="protein sequence ID" value="PQV63924.1"/>
    <property type="molecule type" value="Genomic_DNA"/>
</dbReference>
<reference evidence="2 3" key="1">
    <citation type="journal article" date="2018" name="Syst. Appl. Microbiol.">
        <title>Abditibacterium utsteinense sp. nov., the first cultivated member of candidate phylum FBP, isolated from ice-free Antarctic soil samples.</title>
        <authorList>
            <person name="Tahon G."/>
            <person name="Tytgat B."/>
            <person name="Lebbe L."/>
            <person name="Carlier A."/>
            <person name="Willems A."/>
        </authorList>
    </citation>
    <scope>NUCLEOTIDE SEQUENCE [LARGE SCALE GENOMIC DNA]</scope>
    <source>
        <strain evidence="2 3">LMG 29911</strain>
    </source>
</reference>
<organism evidence="2 3">
    <name type="scientific">Abditibacterium utsteinense</name>
    <dbReference type="NCBI Taxonomy" id="1960156"/>
    <lineage>
        <taxon>Bacteria</taxon>
        <taxon>Pseudomonadati</taxon>
        <taxon>Abditibacteriota</taxon>
        <taxon>Abditibacteriia</taxon>
        <taxon>Abditibacteriales</taxon>
        <taxon>Abditibacteriaceae</taxon>
        <taxon>Abditibacterium</taxon>
    </lineage>
</organism>
<dbReference type="Proteomes" id="UP000237684">
    <property type="component" value="Unassembled WGS sequence"/>
</dbReference>
<evidence type="ECO:0000313" key="2">
    <source>
        <dbReference type="EMBL" id="PQV63924.1"/>
    </source>
</evidence>
<gene>
    <name evidence="2" type="ORF">B1R32_108135</name>
</gene>
<evidence type="ECO:0000256" key="1">
    <source>
        <dbReference type="SAM" id="MobiDB-lite"/>
    </source>
</evidence>
<accession>A0A2S8SSY1</accession>
<comment type="caution">
    <text evidence="2">The sequence shown here is derived from an EMBL/GenBank/DDBJ whole genome shotgun (WGS) entry which is preliminary data.</text>
</comment>
<keyword evidence="3" id="KW-1185">Reference proteome</keyword>
<feature type="region of interest" description="Disordered" evidence="1">
    <location>
        <begin position="29"/>
        <end position="58"/>
    </location>
</feature>
<name>A0A2S8SSY1_9BACT</name>
<protein>
    <submittedName>
        <fullName evidence="2">Uncharacterized protein</fullName>
    </submittedName>
</protein>
<evidence type="ECO:0000313" key="3">
    <source>
        <dbReference type="Proteomes" id="UP000237684"/>
    </source>
</evidence>
<dbReference type="AlphaFoldDB" id="A0A2S8SSY1"/>